<protein>
    <recommendedName>
        <fullName evidence="4">YfhD family protein</fullName>
    </recommendedName>
</protein>
<sequence length="52" mass="6241">MSEENKNKNKDKGNQRNVIKYNTEPEHGKEDVEFARESEYLNLDGKKNKRMR</sequence>
<feature type="compositionally biased region" description="Basic and acidic residues" evidence="1">
    <location>
        <begin position="1"/>
        <end position="14"/>
    </location>
</feature>
<evidence type="ECO:0000313" key="2">
    <source>
        <dbReference type="EMBL" id="MFD2045399.1"/>
    </source>
</evidence>
<accession>A0ABW4W0Q4</accession>
<proteinExistence type="predicted"/>
<gene>
    <name evidence="2" type="ORF">ACFSJF_14055</name>
</gene>
<evidence type="ECO:0000313" key="3">
    <source>
        <dbReference type="Proteomes" id="UP001597383"/>
    </source>
</evidence>
<reference evidence="3" key="1">
    <citation type="journal article" date="2019" name="Int. J. Syst. Evol. Microbiol.">
        <title>The Global Catalogue of Microorganisms (GCM) 10K type strain sequencing project: providing services to taxonomists for standard genome sequencing and annotation.</title>
        <authorList>
            <consortium name="The Broad Institute Genomics Platform"/>
            <consortium name="The Broad Institute Genome Sequencing Center for Infectious Disease"/>
            <person name="Wu L."/>
            <person name="Ma J."/>
        </authorList>
    </citation>
    <scope>NUCLEOTIDE SEQUENCE [LARGE SCALE GENOMIC DNA]</scope>
    <source>
        <strain evidence="3">R28</strain>
    </source>
</reference>
<evidence type="ECO:0000256" key="1">
    <source>
        <dbReference type="SAM" id="MobiDB-lite"/>
    </source>
</evidence>
<organism evidence="2 3">
    <name type="scientific">Ornithinibacillus salinisoli</name>
    <dbReference type="NCBI Taxonomy" id="1848459"/>
    <lineage>
        <taxon>Bacteria</taxon>
        <taxon>Bacillati</taxon>
        <taxon>Bacillota</taxon>
        <taxon>Bacilli</taxon>
        <taxon>Bacillales</taxon>
        <taxon>Bacillaceae</taxon>
        <taxon>Ornithinibacillus</taxon>
    </lineage>
</organism>
<dbReference type="RefSeq" id="WP_377558040.1">
    <property type="nucleotide sequence ID" value="NZ_JBHUHQ010000019.1"/>
</dbReference>
<comment type="caution">
    <text evidence="2">The sequence shown here is derived from an EMBL/GenBank/DDBJ whole genome shotgun (WGS) entry which is preliminary data.</text>
</comment>
<feature type="compositionally biased region" description="Basic and acidic residues" evidence="1">
    <location>
        <begin position="23"/>
        <end position="39"/>
    </location>
</feature>
<keyword evidence="3" id="KW-1185">Reference proteome</keyword>
<dbReference type="Proteomes" id="UP001597383">
    <property type="component" value="Unassembled WGS sequence"/>
</dbReference>
<evidence type="ECO:0008006" key="4">
    <source>
        <dbReference type="Google" id="ProtNLM"/>
    </source>
</evidence>
<name>A0ABW4W0Q4_9BACI</name>
<dbReference type="EMBL" id="JBHUHQ010000019">
    <property type="protein sequence ID" value="MFD2045399.1"/>
    <property type="molecule type" value="Genomic_DNA"/>
</dbReference>
<feature type="region of interest" description="Disordered" evidence="1">
    <location>
        <begin position="1"/>
        <end position="52"/>
    </location>
</feature>